<organism evidence="1 2">
    <name type="scientific">Aureispira anguillae</name>
    <dbReference type="NCBI Taxonomy" id="2864201"/>
    <lineage>
        <taxon>Bacteria</taxon>
        <taxon>Pseudomonadati</taxon>
        <taxon>Bacteroidota</taxon>
        <taxon>Saprospiria</taxon>
        <taxon>Saprospirales</taxon>
        <taxon>Saprospiraceae</taxon>
        <taxon>Aureispira</taxon>
    </lineage>
</organism>
<gene>
    <name evidence="1" type="ORF">AsAng_0062890</name>
</gene>
<protein>
    <submittedName>
        <fullName evidence="1">Uncharacterized protein</fullName>
    </submittedName>
</protein>
<keyword evidence="2" id="KW-1185">Reference proteome</keyword>
<dbReference type="AlphaFoldDB" id="A0A916DX88"/>
<proteinExistence type="predicted"/>
<dbReference type="EMBL" id="AP026867">
    <property type="protein sequence ID" value="BDS15505.1"/>
    <property type="molecule type" value="Genomic_DNA"/>
</dbReference>
<evidence type="ECO:0000313" key="1">
    <source>
        <dbReference type="EMBL" id="BDS15505.1"/>
    </source>
</evidence>
<reference evidence="1" key="1">
    <citation type="submission" date="2022-09" db="EMBL/GenBank/DDBJ databases">
        <title>Aureispira anguillicida sp. nov., isolated from Leptocephalus of Japanese eel Anguilla japonica.</title>
        <authorList>
            <person name="Yuasa K."/>
            <person name="Mekata T."/>
            <person name="Ikunari K."/>
        </authorList>
    </citation>
    <scope>NUCLEOTIDE SEQUENCE</scope>
    <source>
        <strain evidence="1">EL160426</strain>
    </source>
</reference>
<dbReference type="RefSeq" id="WP_264790651.1">
    <property type="nucleotide sequence ID" value="NZ_AP026867.1"/>
</dbReference>
<dbReference type="Proteomes" id="UP001060919">
    <property type="component" value="Chromosome"/>
</dbReference>
<evidence type="ECO:0000313" key="2">
    <source>
        <dbReference type="Proteomes" id="UP001060919"/>
    </source>
</evidence>
<name>A0A916DX88_9BACT</name>
<sequence length="485" mass="57586">MNRSKLITVLSQLSTRNLANFKEYVHSPFFNKHKATTTLLDCLLEYGVDFQETGIDKRKIFSVVFPKLAFNEVKFNYVVSKLLELLSNFLAYQEYEQNEFRKKYYALKAVHQLGVPKQAASHIRQHRLLQEHYPFQTANLYYEKYLYYEMLNQIHLDKNQRLYDENLQLQNDQLDAFYFAQKLKMACDMLSRNIVIQANYKVSYIEQLLVEVKQGSFELEKHPIVHIYYQILQTLRDSKDADYQALKVLVERYATFFLPEELLLIYDYAENFCIRKINNGATRYYNEFLNIYKQKLAKKLLFEEGYLSESDYKNIVTAGVRTKDYAWTEQFIHTNKRKLRSEVQENAFNYNLAVFYYATKQYTKALQLLMTISVTDISYGVGAKTVQLQSYYELQEFEPLINLIDTFRLYVMRHKTQSDYRKKATLNMLRIVKKAAKLKEKSTFLSQNKLDKEYTKLKDLYTQTTPLSNADWIKEIIEELVPSGS</sequence>
<accession>A0A916DX88</accession>
<dbReference type="KEGG" id="aup:AsAng_0062890"/>